<keyword evidence="6 10" id="KW-0378">Hydrolase</keyword>
<evidence type="ECO:0000313" key="13">
    <source>
        <dbReference type="Proteomes" id="UP000078397"/>
    </source>
</evidence>
<dbReference type="STRING" id="1380566.A0A179FUD3"/>
<feature type="chain" id="PRO_5007950190" description="Endo-chitosanase" evidence="10">
    <location>
        <begin position="21"/>
        <end position="367"/>
    </location>
</feature>
<dbReference type="KEGG" id="pchm:VFPPC_05327"/>
<dbReference type="RefSeq" id="XP_018146082.1">
    <property type="nucleotide sequence ID" value="XM_018284540.1"/>
</dbReference>
<dbReference type="OrthoDB" id="4756206at2759"/>
<dbReference type="PANTHER" id="PTHR42061">
    <property type="entry name" value="ENDO-CHITOSANASE"/>
    <property type="match status" value="1"/>
</dbReference>
<protein>
    <recommendedName>
        <fullName evidence="10">Endo-chitosanase</fullName>
        <ecNumber evidence="10">3.2.1.132</ecNumber>
    </recommendedName>
</protein>
<organism evidence="12 13">
    <name type="scientific">Pochonia chlamydosporia 170</name>
    <dbReference type="NCBI Taxonomy" id="1380566"/>
    <lineage>
        <taxon>Eukaryota</taxon>
        <taxon>Fungi</taxon>
        <taxon>Dikarya</taxon>
        <taxon>Ascomycota</taxon>
        <taxon>Pezizomycotina</taxon>
        <taxon>Sordariomycetes</taxon>
        <taxon>Hypocreomycetidae</taxon>
        <taxon>Hypocreales</taxon>
        <taxon>Clavicipitaceae</taxon>
        <taxon>Pochonia</taxon>
    </lineage>
</organism>
<evidence type="ECO:0000256" key="1">
    <source>
        <dbReference type="ARBA" id="ARBA00000405"/>
    </source>
</evidence>
<evidence type="ECO:0000256" key="10">
    <source>
        <dbReference type="RuleBase" id="RU361208"/>
    </source>
</evidence>
<evidence type="ECO:0000256" key="11">
    <source>
        <dbReference type="SAM" id="MobiDB-lite"/>
    </source>
</evidence>
<dbReference type="GO" id="GO:0016977">
    <property type="term" value="F:chitosanase activity"/>
    <property type="evidence" value="ECO:0007669"/>
    <property type="project" value="UniProtKB-EC"/>
</dbReference>
<reference evidence="12 13" key="1">
    <citation type="journal article" date="2016" name="PLoS Pathog.">
        <title>Biosynthesis of antibiotic leucinostatins in bio-control fungus Purpureocillium lilacinum and their inhibition on phytophthora revealed by genome mining.</title>
        <authorList>
            <person name="Wang G."/>
            <person name="Liu Z."/>
            <person name="Lin R."/>
            <person name="Li E."/>
            <person name="Mao Z."/>
            <person name="Ling J."/>
            <person name="Yang Y."/>
            <person name="Yin W.B."/>
            <person name="Xie B."/>
        </authorList>
    </citation>
    <scope>NUCLEOTIDE SEQUENCE [LARGE SCALE GENOMIC DNA]</scope>
    <source>
        <strain evidence="12">170</strain>
    </source>
</reference>
<evidence type="ECO:0000256" key="9">
    <source>
        <dbReference type="ARBA" id="ARBA00023326"/>
    </source>
</evidence>
<dbReference type="EMBL" id="LSBJ02000003">
    <property type="protein sequence ID" value="OAQ69232.1"/>
    <property type="molecule type" value="Genomic_DNA"/>
</dbReference>
<comment type="function">
    <text evidence="10">Chitosanase catalyzing the endo-type cleavage of chitosan, the deacylated form of chitin. Chitosanase may be crucial in the degradation of the deacetylated portion of chitin in the fungal cell wall.</text>
</comment>
<keyword evidence="7" id="KW-0119">Carbohydrate metabolism</keyword>
<keyword evidence="13" id="KW-1185">Reference proteome</keyword>
<evidence type="ECO:0000256" key="2">
    <source>
        <dbReference type="ARBA" id="ARBA00004613"/>
    </source>
</evidence>
<keyword evidence="9 10" id="KW-0624">Polysaccharide degradation</keyword>
<comment type="caution">
    <text evidence="12">The sequence shown here is derived from an EMBL/GenBank/DDBJ whole genome shotgun (WGS) entry which is preliminary data.</text>
</comment>
<feature type="region of interest" description="Disordered" evidence="11">
    <location>
        <begin position="251"/>
        <end position="312"/>
    </location>
</feature>
<accession>A0A179FUD3</accession>
<evidence type="ECO:0000256" key="8">
    <source>
        <dbReference type="ARBA" id="ARBA00023295"/>
    </source>
</evidence>
<sequence length="367" mass="37724">MQNSWSTGALLGLLAGLVVARDVPSNVQSLFDAIKAKGSCTNQLATGFFSQEKDSKDFSYCGDHITDSGIIYLQGNGGSLVNMDIDCDGALGKGDGSCDSSTDTQSQTTFQDEIRSYKKGIKDLNAYVHPYVVLGNEGKKKGYVNFDPQQYGIEPLSIVAVKCGDQLIYGVWGDTNGDDGPPMVGEASLALGQACYGKEVNGNSAHDANDVLYIAFSGKDAVPGADGANWDAKSYAEFEASIQAQGDRLIQRIGGGGSSGGSQPGTNTVPTSTSKATSVVQSPPASTLIASPSRAPTSHATVSTSVSSVGSSSTSAAVATAPSTASSCPSNPPMPSCSWRGHCEGSKCKSDSGCSDDLVCKKGKCAI</sequence>
<evidence type="ECO:0000256" key="4">
    <source>
        <dbReference type="ARBA" id="ARBA00022525"/>
    </source>
</evidence>
<evidence type="ECO:0000256" key="6">
    <source>
        <dbReference type="ARBA" id="ARBA00022801"/>
    </source>
</evidence>
<dbReference type="Pfam" id="PF07335">
    <property type="entry name" value="Glyco_hydro_75"/>
    <property type="match status" value="1"/>
</dbReference>
<evidence type="ECO:0000256" key="5">
    <source>
        <dbReference type="ARBA" id="ARBA00022729"/>
    </source>
</evidence>
<dbReference type="InterPro" id="IPR009939">
    <property type="entry name" value="Chitosanase_fungal"/>
</dbReference>
<feature type="compositionally biased region" description="Polar residues" evidence="11">
    <location>
        <begin position="264"/>
        <end position="290"/>
    </location>
</feature>
<feature type="signal peptide" evidence="10">
    <location>
        <begin position="1"/>
        <end position="20"/>
    </location>
</feature>
<feature type="compositionally biased region" description="Gly residues" evidence="11">
    <location>
        <begin position="253"/>
        <end position="263"/>
    </location>
</feature>
<comment type="catalytic activity">
    <reaction evidence="1 10">
        <text>Endohydrolysis of beta-(1-&gt;4)-linkages between D-glucosamine residues in a partly acetylated chitosan.</text>
        <dbReference type="EC" id="3.2.1.132"/>
    </reaction>
</comment>
<proteinExistence type="inferred from homology"/>
<comment type="similarity">
    <text evidence="3 10">Belongs to the glycosyl hydrolase 75 family.</text>
</comment>
<keyword evidence="8 10" id="KW-0326">Glycosidase</keyword>
<gene>
    <name evidence="12" type="ORF">VFPPC_05327</name>
</gene>
<evidence type="ECO:0000256" key="7">
    <source>
        <dbReference type="ARBA" id="ARBA00023277"/>
    </source>
</evidence>
<dbReference type="EC" id="3.2.1.132" evidence="10"/>
<dbReference type="GO" id="GO:0000272">
    <property type="term" value="P:polysaccharide catabolic process"/>
    <property type="evidence" value="ECO:0007669"/>
    <property type="project" value="UniProtKB-KW"/>
</dbReference>
<dbReference type="AlphaFoldDB" id="A0A179FUD3"/>
<name>A0A179FUD3_METCM</name>
<dbReference type="PANTHER" id="PTHR42061:SF6">
    <property type="entry name" value="ENDO-CHITOSANASE"/>
    <property type="match status" value="1"/>
</dbReference>
<feature type="compositionally biased region" description="Low complexity" evidence="11">
    <location>
        <begin position="295"/>
        <end position="312"/>
    </location>
</feature>
<keyword evidence="4" id="KW-0964">Secreted</keyword>
<evidence type="ECO:0000256" key="3">
    <source>
        <dbReference type="ARBA" id="ARBA00007799"/>
    </source>
</evidence>
<comment type="subcellular location">
    <subcellularLocation>
        <location evidence="2 10">Secreted</location>
    </subcellularLocation>
</comment>
<dbReference type="GO" id="GO:0005576">
    <property type="term" value="C:extracellular region"/>
    <property type="evidence" value="ECO:0007669"/>
    <property type="project" value="UniProtKB-SubCell"/>
</dbReference>
<dbReference type="Proteomes" id="UP000078397">
    <property type="component" value="Unassembled WGS sequence"/>
</dbReference>
<evidence type="ECO:0000313" key="12">
    <source>
        <dbReference type="EMBL" id="OAQ69232.1"/>
    </source>
</evidence>
<keyword evidence="5 10" id="KW-0732">Signal</keyword>
<dbReference type="GeneID" id="28848534"/>